<dbReference type="Proteomes" id="UP000001694">
    <property type="component" value="Chromosome"/>
</dbReference>
<keyword evidence="3" id="KW-1185">Reference proteome</keyword>
<dbReference type="EMBL" id="CP001014">
    <property type="protein sequence ID" value="ACB39649.1"/>
    <property type="molecule type" value="Genomic_DNA"/>
</dbReference>
<organism evidence="2 3">
    <name type="scientific">Pyrobaculum neutrophilum (strain DSM 2338 / JCM 9278 / NBRC 100436 / V24Sta)</name>
    <name type="common">Thermoproteus neutrophilus</name>
    <dbReference type="NCBI Taxonomy" id="444157"/>
    <lineage>
        <taxon>Archaea</taxon>
        <taxon>Thermoproteota</taxon>
        <taxon>Thermoprotei</taxon>
        <taxon>Thermoproteales</taxon>
        <taxon>Thermoproteaceae</taxon>
        <taxon>Pyrobaculum</taxon>
    </lineage>
</organism>
<dbReference type="PANTHER" id="PTHR48094:SF12">
    <property type="entry name" value="PARKINSON DISEASE PROTEIN 7 HOMOLOG"/>
    <property type="match status" value="1"/>
</dbReference>
<dbReference type="InterPro" id="IPR050325">
    <property type="entry name" value="Prot/Nucl_acid_deglycase"/>
</dbReference>
<evidence type="ECO:0000313" key="2">
    <source>
        <dbReference type="EMBL" id="ACB39649.1"/>
    </source>
</evidence>
<dbReference type="Gene3D" id="3.40.50.880">
    <property type="match status" value="1"/>
</dbReference>
<sequence>MPTALIYVIDMAKRDEYPTLKNFIAKAGYDVRTAVGSRDVNVNYQVDLETAGDEEVEKLAAEYDLLALAGGYKMYYHVLKKKPPLKNWDLNINIERLNALVTRFSKNDRLVVAPLAVPGYLAQLGLLRGKNATVYPITELIRILRENGANFVNQHVVKDRGVVTVDDITTVGEKEFLAAFRETA</sequence>
<name>B1YCY6_PYRNV</name>
<protein>
    <recommendedName>
        <fullName evidence="1">DJ-1/PfpI domain-containing protein</fullName>
    </recommendedName>
</protein>
<dbReference type="RefSeq" id="WP_012350069.1">
    <property type="nucleotide sequence ID" value="NC_010525.1"/>
</dbReference>
<dbReference type="AlphaFoldDB" id="B1YCY6"/>
<proteinExistence type="predicted"/>
<feature type="domain" description="DJ-1/PfpI" evidence="1">
    <location>
        <begin position="4"/>
        <end position="170"/>
    </location>
</feature>
<dbReference type="InterPro" id="IPR002818">
    <property type="entry name" value="DJ-1/PfpI"/>
</dbReference>
<dbReference type="GeneID" id="6165650"/>
<dbReference type="Pfam" id="PF01965">
    <property type="entry name" value="DJ-1_PfpI"/>
    <property type="match status" value="1"/>
</dbReference>
<accession>B1YCY6</accession>
<reference evidence="2" key="1">
    <citation type="submission" date="2008-03" db="EMBL/GenBank/DDBJ databases">
        <title>Complete sequence of Thermoproteus neutrophilus V24Sta.</title>
        <authorList>
            <consortium name="US DOE Joint Genome Institute"/>
            <person name="Copeland A."/>
            <person name="Lucas S."/>
            <person name="Lapidus A."/>
            <person name="Glavina del Rio T."/>
            <person name="Dalin E."/>
            <person name="Tice H."/>
            <person name="Bruce D."/>
            <person name="Goodwin L."/>
            <person name="Pitluck S."/>
            <person name="Sims D."/>
            <person name="Brettin T."/>
            <person name="Detter J.C."/>
            <person name="Han C."/>
            <person name="Kuske C.R."/>
            <person name="Schmutz J."/>
            <person name="Larimer F."/>
            <person name="Land M."/>
            <person name="Hauser L."/>
            <person name="Kyrpides N."/>
            <person name="Mikhailova N."/>
            <person name="Biddle J.F."/>
            <person name="Zhang Z."/>
            <person name="Fitz-Gibbon S.T."/>
            <person name="Lowe T.M."/>
            <person name="Saltikov C."/>
            <person name="House C.H."/>
            <person name="Richardson P."/>
        </authorList>
    </citation>
    <scope>NUCLEOTIDE SEQUENCE [LARGE SCALE GENOMIC DNA]</scope>
    <source>
        <strain evidence="2">V24Sta</strain>
    </source>
</reference>
<dbReference type="KEGG" id="tne:Tneu_0710"/>
<dbReference type="SUPFAM" id="SSF52317">
    <property type="entry name" value="Class I glutamine amidotransferase-like"/>
    <property type="match status" value="1"/>
</dbReference>
<dbReference type="HOGENOM" id="CLU_1536745_0_0_2"/>
<dbReference type="PANTHER" id="PTHR48094">
    <property type="entry name" value="PROTEIN/NUCLEIC ACID DEGLYCASE DJ-1-RELATED"/>
    <property type="match status" value="1"/>
</dbReference>
<gene>
    <name evidence="2" type="ordered locus">Tneu_0710</name>
</gene>
<dbReference type="OrthoDB" id="26509at2157"/>
<evidence type="ECO:0000313" key="3">
    <source>
        <dbReference type="Proteomes" id="UP000001694"/>
    </source>
</evidence>
<dbReference type="eggNOG" id="arCOG00769">
    <property type="taxonomic scope" value="Archaea"/>
</dbReference>
<dbReference type="InterPro" id="IPR029062">
    <property type="entry name" value="Class_I_gatase-like"/>
</dbReference>
<evidence type="ECO:0000259" key="1">
    <source>
        <dbReference type="Pfam" id="PF01965"/>
    </source>
</evidence>
<dbReference type="STRING" id="444157.Tneu_0710"/>
<dbReference type="GO" id="GO:0005737">
    <property type="term" value="C:cytoplasm"/>
    <property type="evidence" value="ECO:0007669"/>
    <property type="project" value="TreeGrafter"/>
</dbReference>